<proteinExistence type="predicted"/>
<name>A0A348AE86_9FIRM</name>
<sequence length="77" mass="8799">MTQKEKLAAKIKNNPRNVSFDDLHKFLEMNGATWWEGGRKSHRVYNLNGQSLSIPRDKPVKAVYVKMAIELVEGKGE</sequence>
<dbReference type="RefSeq" id="WP_126305534.1">
    <property type="nucleotide sequence ID" value="NZ_AP018449.1"/>
</dbReference>
<reference evidence="1 2" key="1">
    <citation type="journal article" date="2018" name="Int. J. Syst. Evol. Microbiol.">
        <title>Methylomusa anaerophila gen. nov., sp. nov., an anaerobic methanol-utilizing bacterium isolated from a microbial fuel cell.</title>
        <authorList>
            <person name="Amano N."/>
            <person name="Yamamuro A."/>
            <person name="Miyahara M."/>
            <person name="Kouzuma A."/>
            <person name="Abe T."/>
            <person name="Watanabe K."/>
        </authorList>
    </citation>
    <scope>NUCLEOTIDE SEQUENCE [LARGE SCALE GENOMIC DNA]</scope>
    <source>
        <strain evidence="1 2">MMFC1</strain>
    </source>
</reference>
<dbReference type="Proteomes" id="UP000276437">
    <property type="component" value="Chromosome"/>
</dbReference>
<dbReference type="KEGG" id="mana:MAMMFC1_00017"/>
<gene>
    <name evidence="1" type="ORF">MAMMFC1_00017</name>
</gene>
<dbReference type="OrthoDB" id="361893at2"/>
<evidence type="ECO:0008006" key="3">
    <source>
        <dbReference type="Google" id="ProtNLM"/>
    </source>
</evidence>
<organism evidence="1 2">
    <name type="scientific">Methylomusa anaerophila</name>
    <dbReference type="NCBI Taxonomy" id="1930071"/>
    <lineage>
        <taxon>Bacteria</taxon>
        <taxon>Bacillati</taxon>
        <taxon>Bacillota</taxon>
        <taxon>Negativicutes</taxon>
        <taxon>Selenomonadales</taxon>
        <taxon>Sporomusaceae</taxon>
        <taxon>Methylomusa</taxon>
    </lineage>
</organism>
<protein>
    <recommendedName>
        <fullName evidence="3">YcfA-like protein</fullName>
    </recommendedName>
</protein>
<evidence type="ECO:0000313" key="1">
    <source>
        <dbReference type="EMBL" id="BBB89384.1"/>
    </source>
</evidence>
<accession>A0A348AE86</accession>
<evidence type="ECO:0000313" key="2">
    <source>
        <dbReference type="Proteomes" id="UP000276437"/>
    </source>
</evidence>
<dbReference type="AlphaFoldDB" id="A0A348AE86"/>
<keyword evidence="2" id="KW-1185">Reference proteome</keyword>
<dbReference type="EMBL" id="AP018449">
    <property type="protein sequence ID" value="BBB89384.1"/>
    <property type="molecule type" value="Genomic_DNA"/>
</dbReference>